<dbReference type="SUPFAM" id="SSF51045">
    <property type="entry name" value="WW domain"/>
    <property type="match status" value="2"/>
</dbReference>
<keyword evidence="2" id="KW-0677">Repeat</keyword>
<dbReference type="PANTHER" id="PTHR10316:SF40">
    <property type="entry name" value="LD27118P"/>
    <property type="match status" value="1"/>
</dbReference>
<dbReference type="Gene3D" id="3.30.63.10">
    <property type="entry name" value="Guanylate Kinase phosphate binding domain"/>
    <property type="match status" value="1"/>
</dbReference>
<dbReference type="CDD" id="cd00201">
    <property type="entry name" value="WW"/>
    <property type="match status" value="2"/>
</dbReference>
<dbReference type="Gene3D" id="2.20.70.10">
    <property type="match status" value="2"/>
</dbReference>
<dbReference type="PROSITE" id="PS01159">
    <property type="entry name" value="WW_DOMAIN_1"/>
    <property type="match status" value="2"/>
</dbReference>
<dbReference type="FunFam" id="2.20.70.10:FF:000001">
    <property type="entry name" value="Membrane-associated guanylate kinase, WW and PDZ domain-containing protein 1"/>
    <property type="match status" value="1"/>
</dbReference>
<dbReference type="SMART" id="SM00072">
    <property type="entry name" value="GuKc"/>
    <property type="match status" value="1"/>
</dbReference>
<feature type="non-terminal residue" evidence="7">
    <location>
        <position position="477"/>
    </location>
</feature>
<dbReference type="PROSITE" id="PS50020">
    <property type="entry name" value="WW_DOMAIN_2"/>
    <property type="match status" value="2"/>
</dbReference>
<dbReference type="Pfam" id="PF00625">
    <property type="entry name" value="Guanylate_kin"/>
    <property type="match status" value="1"/>
</dbReference>
<dbReference type="GO" id="GO:0016301">
    <property type="term" value="F:kinase activity"/>
    <property type="evidence" value="ECO:0007669"/>
    <property type="project" value="UniProtKB-KW"/>
</dbReference>
<feature type="region of interest" description="Disordered" evidence="4">
    <location>
        <begin position="194"/>
        <end position="246"/>
    </location>
</feature>
<gene>
    <name evidence="7" type="ORF">X975_20627</name>
</gene>
<keyword evidence="8" id="KW-1185">Reference proteome</keyword>
<dbReference type="GO" id="GO:0016020">
    <property type="term" value="C:membrane"/>
    <property type="evidence" value="ECO:0007669"/>
    <property type="project" value="UniProtKB-SubCell"/>
</dbReference>
<dbReference type="PROSITE" id="PS00856">
    <property type="entry name" value="GUANYLATE_KINASE_1"/>
    <property type="match status" value="1"/>
</dbReference>
<dbReference type="Gene3D" id="2.30.42.10">
    <property type="match status" value="1"/>
</dbReference>
<evidence type="ECO:0000313" key="7">
    <source>
        <dbReference type="EMBL" id="KFM56563.1"/>
    </source>
</evidence>
<feature type="domain" description="Guanylate kinase-like" evidence="6">
    <location>
        <begin position="102"/>
        <end position="196"/>
    </location>
</feature>
<evidence type="ECO:0000259" key="6">
    <source>
        <dbReference type="PROSITE" id="PS50052"/>
    </source>
</evidence>
<evidence type="ECO:0000256" key="3">
    <source>
        <dbReference type="ARBA" id="ARBA00023136"/>
    </source>
</evidence>
<evidence type="ECO:0000256" key="4">
    <source>
        <dbReference type="SAM" id="MobiDB-lite"/>
    </source>
</evidence>
<keyword evidence="7" id="KW-0418">Kinase</keyword>
<dbReference type="OrthoDB" id="6416358at2759"/>
<proteinExistence type="predicted"/>
<dbReference type="SUPFAM" id="SSF52540">
    <property type="entry name" value="P-loop containing nucleoside triphosphate hydrolases"/>
    <property type="match status" value="1"/>
</dbReference>
<feature type="compositionally biased region" description="Polar residues" evidence="4">
    <location>
        <begin position="428"/>
        <end position="443"/>
    </location>
</feature>
<dbReference type="InterPro" id="IPR036020">
    <property type="entry name" value="WW_dom_sf"/>
</dbReference>
<dbReference type="InterPro" id="IPR027417">
    <property type="entry name" value="P-loop_NTPase"/>
</dbReference>
<feature type="region of interest" description="Disordered" evidence="4">
    <location>
        <begin position="420"/>
        <end position="443"/>
    </location>
</feature>
<dbReference type="SUPFAM" id="SSF50156">
    <property type="entry name" value="PDZ domain-like"/>
    <property type="match status" value="1"/>
</dbReference>
<dbReference type="GO" id="GO:0005737">
    <property type="term" value="C:cytoplasm"/>
    <property type="evidence" value="ECO:0007669"/>
    <property type="project" value="TreeGrafter"/>
</dbReference>
<dbReference type="Pfam" id="PF00397">
    <property type="entry name" value="WW"/>
    <property type="match status" value="2"/>
</dbReference>
<protein>
    <submittedName>
        <fullName evidence="7">Membrane-associated guanylate kinase, WW and PDZ domain-containing protein 2</fullName>
    </submittedName>
</protein>
<sequence length="477" mass="52617">MLRASVKSPGTPNKLDADHSLLLEHWSKAVYECFLTASSDGTLDLTIEGGSDNGEFPFFGYIPVTNRNVSKGDIILEVQGQKVAGYTQKDVISLLKHCVRNGSSVKIKGVKAGYLTKDLRNFLNTRFQKGSVDHDLQNTIRDNLYQRTVPCTTRPPRVGEISGVDYTFLSVEEFIALERSGSLLESGIYEGNHYGTPMPPKDNYHSPMRRSNSIGPSSSLLLPGAHASSEGKRRRNRSNVEAMASKTSDVAEFSVPVLSSNTRSSTPVSGFSYLGYQNCNSVTTTDSMQCGPTVCDLGPLPENWERAFTSNGEPYFIDHNTGTSQWLDPRLSRVQKKAIEDCGDDELPFGWERIDDPHYGTYYIDHVNRRTQYENPVIQARRVNDNDGKVTEGNVVIGNGTVTTNASTSDAGTRVCDLQKGPSPVSMERSSTSTGRHCFFQNSDSNDLSHRVSNISARSDISKSNILFTRNPDELRG</sequence>
<dbReference type="InterPro" id="IPR008145">
    <property type="entry name" value="GK/Ca_channel_bsu"/>
</dbReference>
<keyword evidence="3" id="KW-0472">Membrane</keyword>
<dbReference type="InterPro" id="IPR036034">
    <property type="entry name" value="PDZ_sf"/>
</dbReference>
<dbReference type="InterPro" id="IPR001202">
    <property type="entry name" value="WW_dom"/>
</dbReference>
<dbReference type="SMART" id="SM00456">
    <property type="entry name" value="WW"/>
    <property type="match status" value="2"/>
</dbReference>
<feature type="domain" description="WW" evidence="5">
    <location>
        <begin position="298"/>
        <end position="331"/>
    </location>
</feature>
<feature type="compositionally biased region" description="Low complexity" evidence="4">
    <location>
        <begin position="211"/>
        <end position="228"/>
    </location>
</feature>
<dbReference type="PANTHER" id="PTHR10316">
    <property type="entry name" value="MEMBRANE ASSOCIATED GUANYLATE KINASE-RELATED"/>
    <property type="match status" value="1"/>
</dbReference>
<comment type="subcellular location">
    <subcellularLocation>
        <location evidence="1">Membrane</location>
        <topology evidence="1">Peripheral membrane protein</topology>
    </subcellularLocation>
</comment>
<dbReference type="FunFam" id="3.30.63.10:FF:000003">
    <property type="entry name" value="Membrane-associated guanylate kinase, WW and PDZ domain-containing protein 3 isoform 1"/>
    <property type="match status" value="1"/>
</dbReference>
<dbReference type="EMBL" id="KK112027">
    <property type="protein sequence ID" value="KFM56563.1"/>
    <property type="molecule type" value="Genomic_DNA"/>
</dbReference>
<dbReference type="InterPro" id="IPR020590">
    <property type="entry name" value="Guanylate_kinase_CS"/>
</dbReference>
<dbReference type="InterPro" id="IPR008144">
    <property type="entry name" value="Guanylate_kin-like_dom"/>
</dbReference>
<dbReference type="OMA" id="NTEATHW"/>
<dbReference type="AlphaFoldDB" id="A0A087SUM4"/>
<dbReference type="STRING" id="407821.A0A087SUM4"/>
<reference evidence="7 8" key="1">
    <citation type="submission" date="2013-11" db="EMBL/GenBank/DDBJ databases">
        <title>Genome sequencing of Stegodyphus mimosarum.</title>
        <authorList>
            <person name="Bechsgaard J."/>
        </authorList>
    </citation>
    <scope>NUCLEOTIDE SEQUENCE [LARGE SCALE GENOMIC DNA]</scope>
</reference>
<evidence type="ECO:0000259" key="5">
    <source>
        <dbReference type="PROSITE" id="PS50020"/>
    </source>
</evidence>
<dbReference type="GO" id="GO:0007165">
    <property type="term" value="P:signal transduction"/>
    <property type="evidence" value="ECO:0007669"/>
    <property type="project" value="TreeGrafter"/>
</dbReference>
<accession>A0A087SUM4</accession>
<dbReference type="PROSITE" id="PS50052">
    <property type="entry name" value="GUANYLATE_KINASE_2"/>
    <property type="match status" value="1"/>
</dbReference>
<keyword evidence="7" id="KW-0808">Transferase</keyword>
<name>A0A087SUM4_STEMI</name>
<evidence type="ECO:0000313" key="8">
    <source>
        <dbReference type="Proteomes" id="UP000054359"/>
    </source>
</evidence>
<evidence type="ECO:0000256" key="1">
    <source>
        <dbReference type="ARBA" id="ARBA00004170"/>
    </source>
</evidence>
<feature type="domain" description="WW" evidence="5">
    <location>
        <begin position="345"/>
        <end position="378"/>
    </location>
</feature>
<organism evidence="7 8">
    <name type="scientific">Stegodyphus mimosarum</name>
    <name type="common">African social velvet spider</name>
    <dbReference type="NCBI Taxonomy" id="407821"/>
    <lineage>
        <taxon>Eukaryota</taxon>
        <taxon>Metazoa</taxon>
        <taxon>Ecdysozoa</taxon>
        <taxon>Arthropoda</taxon>
        <taxon>Chelicerata</taxon>
        <taxon>Arachnida</taxon>
        <taxon>Araneae</taxon>
        <taxon>Araneomorphae</taxon>
        <taxon>Entelegynae</taxon>
        <taxon>Eresoidea</taxon>
        <taxon>Eresidae</taxon>
        <taxon>Stegodyphus</taxon>
    </lineage>
</organism>
<dbReference type="Proteomes" id="UP000054359">
    <property type="component" value="Unassembled WGS sequence"/>
</dbReference>
<evidence type="ECO:0000256" key="2">
    <source>
        <dbReference type="ARBA" id="ARBA00022737"/>
    </source>
</evidence>